<comment type="caution">
    <text evidence="1">The sequence shown here is derived from an EMBL/GenBank/DDBJ whole genome shotgun (WGS) entry which is preliminary data.</text>
</comment>
<reference evidence="1 2" key="1">
    <citation type="submission" date="2020-08" db="EMBL/GenBank/DDBJ databases">
        <title>Functional genomics of gut bacteria from endangered species of beetles.</title>
        <authorList>
            <person name="Carlos-Shanley C."/>
        </authorList>
    </citation>
    <scope>NUCLEOTIDE SEQUENCE [LARGE SCALE GENOMIC DNA]</scope>
    <source>
        <strain evidence="1 2">S00179</strain>
    </source>
</reference>
<dbReference type="RefSeq" id="WP_184585969.1">
    <property type="nucleotide sequence ID" value="NZ_JACHLI010000001.1"/>
</dbReference>
<dbReference type="Proteomes" id="UP000566995">
    <property type="component" value="Unassembled WGS sequence"/>
</dbReference>
<accession>A0A7W7KF91</accession>
<proteinExistence type="predicted"/>
<dbReference type="EMBL" id="JACHLI010000001">
    <property type="protein sequence ID" value="MBB4861719.1"/>
    <property type="molecule type" value="Genomic_DNA"/>
</dbReference>
<sequence>MSAKGFQISANFKFVAEVGRQCDSLAETIKVELSKALAAKDAGAEIVAEQWSKVVFRDDESGWVSTDIAYSLPLKVAEEPIGSLCFQISLAGNGMSFGENREPLLHVCFWTGGPIKFPDNYMGFPLMDEPVVEAGRLLNLSGDGDELKSWTFSLRLISVNGFSDVLTKVVNPAVALLQGRLAEEALPESIEGLALYSLEEPKISFQGE</sequence>
<name>A0A7W7KF91_PSENT</name>
<gene>
    <name evidence="1" type="ORF">HNP46_000530</name>
</gene>
<evidence type="ECO:0000313" key="1">
    <source>
        <dbReference type="EMBL" id="MBB4861719.1"/>
    </source>
</evidence>
<dbReference type="AlphaFoldDB" id="A0A7W7KF91"/>
<evidence type="ECO:0000313" key="2">
    <source>
        <dbReference type="Proteomes" id="UP000566995"/>
    </source>
</evidence>
<organism evidence="1 2">
    <name type="scientific">Pseudomonas nitroreducens</name>
    <dbReference type="NCBI Taxonomy" id="46680"/>
    <lineage>
        <taxon>Bacteria</taxon>
        <taxon>Pseudomonadati</taxon>
        <taxon>Pseudomonadota</taxon>
        <taxon>Gammaproteobacteria</taxon>
        <taxon>Pseudomonadales</taxon>
        <taxon>Pseudomonadaceae</taxon>
        <taxon>Pseudomonas</taxon>
    </lineage>
</organism>
<protein>
    <submittedName>
        <fullName evidence="1">Uncharacterized protein</fullName>
    </submittedName>
</protein>